<evidence type="ECO:0000313" key="3">
    <source>
        <dbReference type="Proteomes" id="UP000199399"/>
    </source>
</evidence>
<keyword evidence="1" id="KW-0812">Transmembrane</keyword>
<dbReference type="Proteomes" id="UP000199399">
    <property type="component" value="Unassembled WGS sequence"/>
</dbReference>
<reference evidence="3" key="1">
    <citation type="submission" date="2016-10" db="EMBL/GenBank/DDBJ databases">
        <authorList>
            <person name="Varghese N."/>
            <person name="Submissions S."/>
        </authorList>
    </citation>
    <scope>NUCLEOTIDE SEQUENCE [LARGE SCALE GENOMIC DNA]</scope>
    <source>
        <strain evidence="3">DSM 16477</strain>
    </source>
</reference>
<dbReference type="RefSeq" id="WP_093740501.1">
    <property type="nucleotide sequence ID" value="NZ_FNBP01000003.1"/>
</dbReference>
<feature type="transmembrane region" description="Helical" evidence="1">
    <location>
        <begin position="20"/>
        <end position="40"/>
    </location>
</feature>
<dbReference type="STRING" id="218672.SAMN04489759_10365"/>
<keyword evidence="3" id="KW-1185">Reference proteome</keyword>
<evidence type="ECO:0000256" key="1">
    <source>
        <dbReference type="SAM" id="Phobius"/>
    </source>
</evidence>
<evidence type="ECO:0008006" key="4">
    <source>
        <dbReference type="Google" id="ProtNLM"/>
    </source>
</evidence>
<sequence length="179" mass="20104">MIHAAIKAWRRFRGGEDGSALLMEFVIMVPLLFAALIMSVEMSFYAMRHMYLDRGLDMTVRYIRLNTNTPMTHPQIKDMICETSGFIKDCDTTLRLEMINVDPRNFASFGQSSDCVDTSEDPKPVRGWNLGVEHQLMLLRACVGFEPLFPTTGLGYALRKDGAGRASMVSTAAFVQEPN</sequence>
<accession>A0A1G7NMY6</accession>
<proteinExistence type="predicted"/>
<dbReference type="AlphaFoldDB" id="A0A1G7NMY6"/>
<organism evidence="2 3">
    <name type="scientific">Sulfitobacter delicatus</name>
    <dbReference type="NCBI Taxonomy" id="218672"/>
    <lineage>
        <taxon>Bacteria</taxon>
        <taxon>Pseudomonadati</taxon>
        <taxon>Pseudomonadota</taxon>
        <taxon>Alphaproteobacteria</taxon>
        <taxon>Rhodobacterales</taxon>
        <taxon>Roseobacteraceae</taxon>
        <taxon>Sulfitobacter</taxon>
    </lineage>
</organism>
<keyword evidence="1" id="KW-1133">Transmembrane helix</keyword>
<keyword evidence="1" id="KW-0472">Membrane</keyword>
<protein>
    <recommendedName>
        <fullName evidence="4">TadE-like protein</fullName>
    </recommendedName>
</protein>
<name>A0A1G7NMY6_9RHOB</name>
<gene>
    <name evidence="2" type="ORF">SAMN04489759_10365</name>
</gene>
<dbReference type="OrthoDB" id="7907064at2"/>
<evidence type="ECO:0000313" key="2">
    <source>
        <dbReference type="EMBL" id="SDF75287.1"/>
    </source>
</evidence>
<dbReference type="EMBL" id="FNBP01000003">
    <property type="protein sequence ID" value="SDF75287.1"/>
    <property type="molecule type" value="Genomic_DNA"/>
</dbReference>